<evidence type="ECO:0000313" key="2">
    <source>
        <dbReference type="EMBL" id="GAA3650374.1"/>
    </source>
</evidence>
<dbReference type="InterPro" id="IPR053863">
    <property type="entry name" value="Glyoxy/Ble-like_N"/>
</dbReference>
<keyword evidence="3" id="KW-1185">Reference proteome</keyword>
<dbReference type="Gene3D" id="3.10.180.10">
    <property type="entry name" value="2,3-Dihydroxybiphenyl 1,2-Dioxygenase, domain 1"/>
    <property type="match status" value="1"/>
</dbReference>
<evidence type="ECO:0000313" key="3">
    <source>
        <dbReference type="Proteomes" id="UP001410795"/>
    </source>
</evidence>
<proteinExistence type="predicted"/>
<accession>A0ABP7B5T6</accession>
<dbReference type="InterPro" id="IPR029068">
    <property type="entry name" value="Glyas_Bleomycin-R_OHBP_Dase"/>
</dbReference>
<reference evidence="3" key="1">
    <citation type="journal article" date="2019" name="Int. J. Syst. Evol. Microbiol.">
        <title>The Global Catalogue of Microorganisms (GCM) 10K type strain sequencing project: providing services to taxonomists for standard genome sequencing and annotation.</title>
        <authorList>
            <consortium name="The Broad Institute Genomics Platform"/>
            <consortium name="The Broad Institute Genome Sequencing Center for Infectious Disease"/>
            <person name="Wu L."/>
            <person name="Ma J."/>
        </authorList>
    </citation>
    <scope>NUCLEOTIDE SEQUENCE [LARGE SCALE GENOMIC DNA]</scope>
    <source>
        <strain evidence="3">JCM 16546</strain>
    </source>
</reference>
<protein>
    <submittedName>
        <fullName evidence="2">VOC family protein</fullName>
    </submittedName>
</protein>
<dbReference type="InterPro" id="IPR037523">
    <property type="entry name" value="VOC_core"/>
</dbReference>
<dbReference type="EMBL" id="BAAAYV010000005">
    <property type="protein sequence ID" value="GAA3650374.1"/>
    <property type="molecule type" value="Genomic_DNA"/>
</dbReference>
<dbReference type="SUPFAM" id="SSF54593">
    <property type="entry name" value="Glyoxalase/Bleomycin resistance protein/Dihydroxybiphenyl dioxygenase"/>
    <property type="match status" value="1"/>
</dbReference>
<dbReference type="InterPro" id="IPR052164">
    <property type="entry name" value="Anthracycline_SecMetBiosynth"/>
</dbReference>
<dbReference type="PROSITE" id="PS51819">
    <property type="entry name" value="VOC"/>
    <property type="match status" value="1"/>
</dbReference>
<comment type="caution">
    <text evidence="2">The sequence shown here is derived from an EMBL/GenBank/DDBJ whole genome shotgun (WGS) entry which is preliminary data.</text>
</comment>
<gene>
    <name evidence="2" type="ORF">GCM10022202_07540</name>
</gene>
<dbReference type="PANTHER" id="PTHR33993:SF2">
    <property type="entry name" value="VOC DOMAIN-CONTAINING PROTEIN"/>
    <property type="match status" value="1"/>
</dbReference>
<feature type="domain" description="VOC" evidence="1">
    <location>
        <begin position="5"/>
        <end position="116"/>
    </location>
</feature>
<dbReference type="PANTHER" id="PTHR33993">
    <property type="entry name" value="GLYOXALASE-RELATED"/>
    <property type="match status" value="1"/>
</dbReference>
<dbReference type="Proteomes" id="UP001410795">
    <property type="component" value="Unassembled WGS sequence"/>
</dbReference>
<organism evidence="2 3">
    <name type="scientific">Microbacterium marinilacus</name>
    <dbReference type="NCBI Taxonomy" id="415209"/>
    <lineage>
        <taxon>Bacteria</taxon>
        <taxon>Bacillati</taxon>
        <taxon>Actinomycetota</taxon>
        <taxon>Actinomycetes</taxon>
        <taxon>Micrococcales</taxon>
        <taxon>Microbacteriaceae</taxon>
        <taxon>Microbacterium</taxon>
    </lineage>
</organism>
<dbReference type="Pfam" id="PF22677">
    <property type="entry name" value="Ble-like_N"/>
    <property type="match status" value="1"/>
</dbReference>
<name>A0ABP7B5T6_9MICO</name>
<evidence type="ECO:0000259" key="1">
    <source>
        <dbReference type="PROSITE" id="PS51819"/>
    </source>
</evidence>
<sequence>MAHGDVTHLEIPVTDLERATAFYSELFGWEISAPPGYEDYPMWHAPNGASGGALTPREEGFTQPRSIVEVHSIDDNLAKAVAGGAAVVIARSPVTDTSWWALFRDPDGNEIGLFEGVYEG</sequence>
<dbReference type="RefSeq" id="WP_221855921.1">
    <property type="nucleotide sequence ID" value="NZ_BAAAYV010000005.1"/>
</dbReference>